<dbReference type="Proteomes" id="UP000207650">
    <property type="component" value="Segment"/>
</dbReference>
<dbReference type="OrthoDB" id="469at10239"/>
<accession>A0A0X9XD30</accession>
<reference evidence="3 4" key="1">
    <citation type="journal article" date="2016" name="MSphere">
        <title>Isolation and Characterization of a Novel Gammaherpesvirus from a Microbat Cell Line.</title>
        <authorList>
            <person name="Shabman R.S."/>
            <person name="Shrivastava S."/>
            <person name="Tsibane T."/>
            <person name="Attie O."/>
            <person name="Jayaprakash A."/>
            <person name="Mire C.E."/>
            <person name="Dilley K.E."/>
            <person name="Puri V."/>
            <person name="Stockwell T.B."/>
            <person name="Geisbert T.W."/>
            <person name="Sachidanandam R."/>
            <person name="Basler C.F."/>
        </authorList>
    </citation>
    <scope>NUCLEOTIDE SEQUENCE [LARGE SCALE GENOMIC DNA]</scope>
    <source>
        <strain evidence="3 4">My-HV8/Myotis velifer incautus/USA/FCGHV/2011</strain>
    </source>
</reference>
<evidence type="ECO:0000313" key="4">
    <source>
        <dbReference type="Proteomes" id="UP000207650"/>
    </source>
</evidence>
<comment type="similarity">
    <text evidence="1">Belongs to the herpesviridae UL87 family.</text>
</comment>
<evidence type="ECO:0000259" key="2">
    <source>
        <dbReference type="Pfam" id="PF03043"/>
    </source>
</evidence>
<dbReference type="InterPro" id="IPR004285">
    <property type="entry name" value="Herpes_UL87_C"/>
</dbReference>
<evidence type="ECO:0000313" key="3">
    <source>
        <dbReference type="EMBL" id="AMA67381.1"/>
    </source>
</evidence>
<evidence type="ECO:0000256" key="1">
    <source>
        <dbReference type="ARBA" id="ARBA00007679"/>
    </source>
</evidence>
<dbReference type="KEGG" id="vg:26836943"/>
<gene>
    <name evidence="3" type="primary">ORF24</name>
    <name evidence="3" type="ORF">AOT99_gpORF24</name>
</gene>
<proteinExistence type="inferred from homology"/>
<organism evidence="3 4">
    <name type="scientific">Vespertilionid gammaherpesvirus 1</name>
    <dbReference type="NCBI Taxonomy" id="2560830"/>
    <lineage>
        <taxon>Viruses</taxon>
        <taxon>Duplodnaviria</taxon>
        <taxon>Heunggongvirae</taxon>
        <taxon>Peploviricota</taxon>
        <taxon>Herviviricetes</taxon>
        <taxon>Herpesvirales</taxon>
        <taxon>Orthoherpesviridae</taxon>
        <taxon>Gammaherpesvirinae</taxon>
        <taxon>Percavirus</taxon>
        <taxon>Percavirus vespertilionidgamma1</taxon>
    </lineage>
</organism>
<keyword evidence="4" id="KW-1185">Reference proteome</keyword>
<name>A0A0X9XD30_9GAMA</name>
<dbReference type="EMBL" id="KU220026">
    <property type="protein sequence ID" value="AMA67381.1"/>
    <property type="molecule type" value="Genomic_DNA"/>
</dbReference>
<dbReference type="Pfam" id="PF03043">
    <property type="entry name" value="Herpes_UL87"/>
    <property type="match status" value="1"/>
</dbReference>
<protein>
    <submittedName>
        <fullName evidence="3">Protein UL87</fullName>
    </submittedName>
</protein>
<sequence length="722" mass="82834">MDFKDFLLLPARNTGPPRSLKTKLQKDEHVGFQIDIFSCLALNKTLGGLTANLDNLDLEMNPEAVFYTCRAIRRMLLGVHWYPVVVQQQARVSTVQGEPYTGEGLIINSDGLHLCRQIETQNYIQTVYSMEVTDNMLIQWNSEARVVYCPSLTHTLINPQIMFRIISRYISMSQMESCYMAFDQTLKNKSLKKICKQNYFLLIEHLLYPTLTYMPKLSNMSQDSQLQFYQFNARSFLDDWFQSPSLFLLKTKIISNMYLYPHILTWLCRLPKCSEIPVLLSELVANQKLASASIPNLKVILCKKNPGNKPMKVLVSTADLQQWLVYPPELPIYRVVMCMTVAEGFLRNLSNLTDLNTTHQPRPPLPEIVASMFRRGMYAPRETKKTQTINFRHVFQQTCSQPTGPDSLFNDFSPMEHLSVNDFKINIFNTNMVINTKITCVGNSNKYNTILDIPRLTNNFVVKKYSVKEPSFTVSVFYSDDSCSHTAININISGDLMTFLFAMCSLKCFLPIQTILPISIANWNSTLDLQGLENQNIVRSGRTDVFWTTNFPSAVSTKKGYNVSWFKAATATVSKIHGDALVSQIHNETTQILNNTSAKINLNKNLIFTTLENRNRAQIQTMHKRFLECLYECTAHKKLNVNTLKKLAYRGYFDFSKKIISHTKNKHECAVLGYKKCNLIPKVLCNRRKIRLDELGRNANFMTFVFTHYSKSSPENITTNIP</sequence>
<feature type="domain" description="Herpesvirus UL87 C-terminal" evidence="2">
    <location>
        <begin position="220"/>
        <end position="709"/>
    </location>
</feature>